<keyword evidence="7 11" id="KW-0472">Membrane</keyword>
<gene>
    <name evidence="13" type="ORF">ALP66_04122</name>
</gene>
<evidence type="ECO:0000259" key="12">
    <source>
        <dbReference type="PROSITE" id="PS50901"/>
    </source>
</evidence>
<dbReference type="PANTHER" id="PTHR43337">
    <property type="entry name" value="XANTHINE/URACIL PERMEASE C887.17-RELATED"/>
    <property type="match status" value="1"/>
</dbReference>
<dbReference type="GO" id="GO:0012505">
    <property type="term" value="C:endomembrane system"/>
    <property type="evidence" value="ECO:0007669"/>
    <property type="project" value="UniProtKB-SubCell"/>
</dbReference>
<evidence type="ECO:0000256" key="2">
    <source>
        <dbReference type="ARBA" id="ARBA00005697"/>
    </source>
</evidence>
<comment type="subcellular location">
    <subcellularLocation>
        <location evidence="1">Endomembrane system</location>
        <topology evidence="1">Multi-pass membrane protein</topology>
    </subcellularLocation>
</comment>
<dbReference type="GO" id="GO:0005524">
    <property type="term" value="F:ATP binding"/>
    <property type="evidence" value="ECO:0007669"/>
    <property type="project" value="UniProtKB-UniRule"/>
</dbReference>
<proteinExistence type="inferred from homology"/>
<evidence type="ECO:0000256" key="9">
    <source>
        <dbReference type="PROSITE-ProRule" id="PRU00289"/>
    </source>
</evidence>
<dbReference type="SUPFAM" id="SSF52540">
    <property type="entry name" value="P-loop containing nucleoside triphosphate hydrolases"/>
    <property type="match status" value="1"/>
</dbReference>
<dbReference type="InterPro" id="IPR006043">
    <property type="entry name" value="NCS2"/>
</dbReference>
<feature type="transmembrane region" description="Helical" evidence="11">
    <location>
        <begin position="383"/>
        <end position="401"/>
    </location>
</feature>
<dbReference type="InterPro" id="IPR018541">
    <property type="entry name" value="Ftsk_gamma"/>
</dbReference>
<dbReference type="SMART" id="SM00843">
    <property type="entry name" value="Ftsk_gamma"/>
    <property type="match status" value="1"/>
</dbReference>
<dbReference type="Pfam" id="PF09397">
    <property type="entry name" value="FtsK_gamma"/>
    <property type="match status" value="1"/>
</dbReference>
<dbReference type="InterPro" id="IPR027417">
    <property type="entry name" value="P-loop_NTPase"/>
</dbReference>
<protein>
    <recommendedName>
        <fullName evidence="3">DNA translocase FtsK</fullName>
    </recommendedName>
</protein>
<dbReference type="SUPFAM" id="SSF46785">
    <property type="entry name" value="Winged helix' DNA-binding domain"/>
    <property type="match status" value="1"/>
</dbReference>
<evidence type="ECO:0000313" key="14">
    <source>
        <dbReference type="Proteomes" id="UP000270873"/>
    </source>
</evidence>
<keyword evidence="5 11" id="KW-0812">Transmembrane</keyword>
<feature type="transmembrane region" description="Helical" evidence="11">
    <location>
        <begin position="195"/>
        <end position="218"/>
    </location>
</feature>
<feature type="binding site" evidence="9">
    <location>
        <begin position="403"/>
        <end position="410"/>
    </location>
    <ligand>
        <name>ATP</name>
        <dbReference type="ChEBI" id="CHEBI:30616"/>
    </ligand>
</feature>
<keyword evidence="9" id="KW-0547">Nucleotide-binding</keyword>
<dbReference type="Pfam" id="PF00860">
    <property type="entry name" value="Xan_ur_permease"/>
    <property type="match status" value="1"/>
</dbReference>
<keyword evidence="4" id="KW-0813">Transport</keyword>
<comment type="similarity">
    <text evidence="2">Belongs to the nucleobase:cation symporter-2 (NCS2) (TC 2.A.40) family. Azg-like subfamily.</text>
</comment>
<evidence type="ECO:0000256" key="5">
    <source>
        <dbReference type="ARBA" id="ARBA00022692"/>
    </source>
</evidence>
<accession>A0A658KFU9</accession>
<comment type="caution">
    <text evidence="13">The sequence shown here is derived from an EMBL/GenBank/DDBJ whole genome shotgun (WGS) entry which is preliminary data.</text>
</comment>
<dbReference type="Proteomes" id="UP000270873">
    <property type="component" value="Unassembled WGS sequence"/>
</dbReference>
<feature type="domain" description="FtsK" evidence="12">
    <location>
        <begin position="380"/>
        <end position="598"/>
    </location>
</feature>
<feature type="transmembrane region" description="Helical" evidence="11">
    <location>
        <begin position="343"/>
        <end position="363"/>
    </location>
</feature>
<feature type="transmembrane region" description="Helical" evidence="11">
    <location>
        <begin position="51"/>
        <end position="75"/>
    </location>
</feature>
<evidence type="ECO:0000256" key="1">
    <source>
        <dbReference type="ARBA" id="ARBA00004127"/>
    </source>
</evidence>
<feature type="region of interest" description="Disordered" evidence="10">
    <location>
        <begin position="660"/>
        <end position="681"/>
    </location>
</feature>
<dbReference type="InterPro" id="IPR002543">
    <property type="entry name" value="FtsK_dom"/>
</dbReference>
<feature type="transmembrane region" description="Helical" evidence="11">
    <location>
        <begin position="238"/>
        <end position="262"/>
    </location>
</feature>
<feature type="transmembrane region" description="Helical" evidence="11">
    <location>
        <begin position="95"/>
        <end position="117"/>
    </location>
</feature>
<evidence type="ECO:0000256" key="8">
    <source>
        <dbReference type="ARBA" id="ARBA00025923"/>
    </source>
</evidence>
<dbReference type="AlphaFoldDB" id="A0A658KFU9"/>
<dbReference type="Gene3D" id="3.40.50.300">
    <property type="entry name" value="P-loop containing nucleotide triphosphate hydrolases"/>
    <property type="match status" value="1"/>
</dbReference>
<dbReference type="Pfam" id="PF01580">
    <property type="entry name" value="FtsK_SpoIIIE"/>
    <property type="match status" value="1"/>
</dbReference>
<reference evidence="13 14" key="1">
    <citation type="submission" date="2018-08" db="EMBL/GenBank/DDBJ databases">
        <title>Recombination of ecologically and evolutionarily significant loci maintains genetic cohesion in the Pseudomonas syringae species complex.</title>
        <authorList>
            <person name="Dillon M."/>
            <person name="Thakur S."/>
            <person name="Almeida R.N.D."/>
            <person name="Weir B.S."/>
            <person name="Guttman D.S."/>
        </authorList>
    </citation>
    <scope>NUCLEOTIDE SEQUENCE [LARGE SCALE GENOMIC DNA]</scope>
    <source>
        <strain evidence="13 14">ICMP 7847</strain>
    </source>
</reference>
<evidence type="ECO:0000313" key="13">
    <source>
        <dbReference type="EMBL" id="RMS52924.1"/>
    </source>
</evidence>
<dbReference type="EMBL" id="RBSP01000154">
    <property type="protein sequence ID" value="RMS52924.1"/>
    <property type="molecule type" value="Genomic_DNA"/>
</dbReference>
<evidence type="ECO:0000256" key="10">
    <source>
        <dbReference type="SAM" id="MobiDB-lite"/>
    </source>
</evidence>
<dbReference type="GO" id="GO:0005886">
    <property type="term" value="C:plasma membrane"/>
    <property type="evidence" value="ECO:0007669"/>
    <property type="project" value="TreeGrafter"/>
</dbReference>
<organism evidence="13 14">
    <name type="scientific">Pseudomonas amygdali pv. photiniae</name>
    <dbReference type="NCBI Taxonomy" id="251724"/>
    <lineage>
        <taxon>Bacteria</taxon>
        <taxon>Pseudomonadati</taxon>
        <taxon>Pseudomonadota</taxon>
        <taxon>Gammaproteobacteria</taxon>
        <taxon>Pseudomonadales</taxon>
        <taxon>Pseudomonadaceae</taxon>
        <taxon>Pseudomonas</taxon>
        <taxon>Pseudomonas amygdali</taxon>
    </lineage>
</organism>
<evidence type="ECO:0000256" key="4">
    <source>
        <dbReference type="ARBA" id="ARBA00022448"/>
    </source>
</evidence>
<dbReference type="FunFam" id="1.10.10.10:FF:000268">
    <property type="entry name" value="DNA translocase FtsK"/>
    <property type="match status" value="1"/>
</dbReference>
<keyword evidence="9" id="KW-0067">ATP-binding</keyword>
<dbReference type="InterPro" id="IPR045018">
    <property type="entry name" value="Azg-like"/>
</dbReference>
<keyword evidence="6 11" id="KW-1133">Transmembrane helix</keyword>
<dbReference type="GO" id="GO:0015207">
    <property type="term" value="F:adenine transmembrane transporter activity"/>
    <property type="evidence" value="ECO:0007669"/>
    <property type="project" value="TreeGrafter"/>
</dbReference>
<dbReference type="InterPro" id="IPR036388">
    <property type="entry name" value="WH-like_DNA-bd_sf"/>
</dbReference>
<feature type="transmembrane region" description="Helical" evidence="11">
    <location>
        <begin position="129"/>
        <end position="151"/>
    </location>
</feature>
<evidence type="ECO:0000256" key="11">
    <source>
        <dbReference type="SAM" id="Phobius"/>
    </source>
</evidence>
<comment type="subunit">
    <text evidence="8">Homohexamer. Forms a ring that surrounds DNA.</text>
</comment>
<evidence type="ECO:0000256" key="3">
    <source>
        <dbReference type="ARBA" id="ARBA00020887"/>
    </source>
</evidence>
<feature type="transmembrane region" description="Helical" evidence="11">
    <location>
        <begin position="316"/>
        <end position="336"/>
    </location>
</feature>
<dbReference type="PROSITE" id="PS50901">
    <property type="entry name" value="FTSK"/>
    <property type="match status" value="1"/>
</dbReference>
<evidence type="ECO:0000256" key="7">
    <source>
        <dbReference type="ARBA" id="ARBA00023136"/>
    </source>
</evidence>
<feature type="transmembrane region" description="Helical" evidence="11">
    <location>
        <begin position="20"/>
        <end position="39"/>
    </location>
</feature>
<dbReference type="InterPro" id="IPR036390">
    <property type="entry name" value="WH_DNA-bd_sf"/>
</dbReference>
<sequence length="746" mass="79301">MLERLFQLKAHNTNVRTEILAGVTTFLAMAYILFVNPSILGETGMDKGAVFVATCLAAAIGSTVMGLIANYPIALAPGMGLNAFFTYTVVLHMGHSWQVALGAVFISAVMFFILSIFRIREWIINSIPLPLRSAIAAGIGLFLALIALHNAGIVVSNPATIIGMGDLKQPAPVLATLGFFLIVALDHLKVRGAVLIGILAVTLVSIVLGFTPFGGVVSMPPSLAPTFMQLDIMGALDVGLVSIIFAFLFVDIFDNSGTLIGVAKRAGLMGKDGHMPKMGRALIADSTAAMAGSLLGTSTTTSYIESAAGVSAGGRTGLTAVVVAVLFLLALFFAPLAGSVPAFATAPALLFVAVLMASGMAEIDWDDITVAAPVVITALAMPFTYSIANGIAFGFISWTAIKLLSGRWRELNSALVILSILFKSGPEDAKLIMIDPKMLELSIYEGIPHLLCPVVTDMKDAANALRWSVAEMERRYKLMAKMGVRNLSGFNQKVKDAQDAGEPLADPLYKRESIHDEAPLLSKLPTIVVVVDEFADMMMIVGKKVEELIARIAQKARAAGIHLILATQRPSVDVITGLIKANIPTRMAFQVSSKIDSRTIIDQGGAEQLLGHGDMLYMPPGTSLPIRVHGAFVSDEEVHRVVEAWKLRGSPDYNDDILAGVEEPGSGFDGGGGEGSEDSESDALYDEAVKFVLESRRASISAVQRKLKIGYNRAARMIEAMEMAGVVTSMNTNGSREVLAPGPVRD</sequence>
<feature type="transmembrane region" description="Helical" evidence="11">
    <location>
        <begin position="171"/>
        <end position="188"/>
    </location>
</feature>
<dbReference type="GO" id="GO:0003677">
    <property type="term" value="F:DNA binding"/>
    <property type="evidence" value="ECO:0007669"/>
    <property type="project" value="InterPro"/>
</dbReference>
<evidence type="ECO:0000256" key="6">
    <source>
        <dbReference type="ARBA" id="ARBA00022989"/>
    </source>
</evidence>
<dbReference type="Gene3D" id="1.10.10.10">
    <property type="entry name" value="Winged helix-like DNA-binding domain superfamily/Winged helix DNA-binding domain"/>
    <property type="match status" value="1"/>
</dbReference>
<name>A0A658KFU9_PSEA0</name>
<dbReference type="PANTHER" id="PTHR43337:SF1">
    <property type="entry name" value="XANTHINE_URACIL PERMEASE C887.17-RELATED"/>
    <property type="match status" value="1"/>
</dbReference>